<evidence type="ECO:0000313" key="2">
    <source>
        <dbReference type="Proteomes" id="UP000078419"/>
    </source>
</evidence>
<evidence type="ECO:0000313" key="1">
    <source>
        <dbReference type="EMBL" id="SBO14948.1"/>
    </source>
</evidence>
<organism evidence="1 2">
    <name type="scientific">Anaplasma phagocytophilum</name>
    <name type="common">Ehrlichia phagocytophila</name>
    <dbReference type="NCBI Taxonomy" id="948"/>
    <lineage>
        <taxon>Bacteria</taxon>
        <taxon>Pseudomonadati</taxon>
        <taxon>Pseudomonadota</taxon>
        <taxon>Alphaproteobacteria</taxon>
        <taxon>Rickettsiales</taxon>
        <taxon>Anaplasmataceae</taxon>
        <taxon>Anaplasma</taxon>
        <taxon>phagocytophilum group</taxon>
    </lineage>
</organism>
<proteinExistence type="predicted"/>
<sequence>MASALPLHVHPNEDRGLFGEGFGCGFLQTAKGYSNEISVTGKEELCVDAQAVF</sequence>
<accession>A0AA45UTW3</accession>
<dbReference type="Proteomes" id="UP000078419">
    <property type="component" value="Unassembled WGS sequence"/>
</dbReference>
<gene>
    <name evidence="1" type="ORF">ANAPC1_01325</name>
</gene>
<protein>
    <submittedName>
        <fullName evidence="1">Uncharacterized protein</fullName>
    </submittedName>
</protein>
<dbReference type="EMBL" id="FLLR01000115">
    <property type="protein sequence ID" value="SBO14948.1"/>
    <property type="molecule type" value="Genomic_DNA"/>
</dbReference>
<dbReference type="RefSeq" id="WP_155735864.1">
    <property type="nucleotide sequence ID" value="NZ_FLLR01000115.1"/>
</dbReference>
<name>A0AA45UTW3_ANAPH</name>
<dbReference type="AlphaFoldDB" id="A0AA45UTW3"/>
<reference evidence="2" key="1">
    <citation type="submission" date="2016-03" db="EMBL/GenBank/DDBJ databases">
        <authorList>
            <person name="Loux Valentin"/>
        </authorList>
    </citation>
    <scope>NUCLEOTIDE SEQUENCE [LARGE SCALE GENOMIC DNA]</scope>
    <source>
        <strain evidence="2">C1</strain>
    </source>
</reference>
<comment type="caution">
    <text evidence="1">The sequence shown here is derived from an EMBL/GenBank/DDBJ whole genome shotgun (WGS) entry which is preliminary data.</text>
</comment>